<dbReference type="PROSITE" id="PS50290">
    <property type="entry name" value="PI3_4_KINASE_3"/>
    <property type="match status" value="1"/>
</dbReference>
<dbReference type="GO" id="GO:0005634">
    <property type="term" value="C:nucleus"/>
    <property type="evidence" value="ECO:0007669"/>
    <property type="project" value="TreeGrafter"/>
</dbReference>
<dbReference type="GO" id="GO:0000124">
    <property type="term" value="C:SAGA complex"/>
    <property type="evidence" value="ECO:0007669"/>
    <property type="project" value="TreeGrafter"/>
</dbReference>
<feature type="region of interest" description="Disordered" evidence="2">
    <location>
        <begin position="3204"/>
        <end position="3289"/>
    </location>
</feature>
<comment type="similarity">
    <text evidence="1">Belongs to the PI3/PI4-kinase family. TRA1 subfamily.</text>
</comment>
<dbReference type="SUPFAM" id="SSF48371">
    <property type="entry name" value="ARM repeat"/>
    <property type="match status" value="2"/>
</dbReference>
<proteinExistence type="inferred from homology"/>
<feature type="region of interest" description="Disordered" evidence="2">
    <location>
        <begin position="176"/>
        <end position="212"/>
    </location>
</feature>
<dbReference type="PROSITE" id="PS51189">
    <property type="entry name" value="FAT"/>
    <property type="match status" value="1"/>
</dbReference>
<feature type="compositionally biased region" description="Polar residues" evidence="2">
    <location>
        <begin position="3272"/>
        <end position="3284"/>
    </location>
</feature>
<dbReference type="GO" id="GO:0006355">
    <property type="term" value="P:regulation of DNA-templated transcription"/>
    <property type="evidence" value="ECO:0007669"/>
    <property type="project" value="TreeGrafter"/>
</dbReference>
<dbReference type="PROSITE" id="PS51190">
    <property type="entry name" value="FATC"/>
    <property type="match status" value="1"/>
</dbReference>
<dbReference type="GO" id="GO:0035267">
    <property type="term" value="C:NuA4 histone acetyltransferase complex"/>
    <property type="evidence" value="ECO:0007669"/>
    <property type="project" value="TreeGrafter"/>
</dbReference>
<feature type="compositionally biased region" description="Polar residues" evidence="2">
    <location>
        <begin position="3212"/>
        <end position="3226"/>
    </location>
</feature>
<feature type="compositionally biased region" description="Polar residues" evidence="2">
    <location>
        <begin position="3235"/>
        <end position="3254"/>
    </location>
</feature>
<dbReference type="InterPro" id="IPR003152">
    <property type="entry name" value="FATC_dom"/>
</dbReference>
<evidence type="ECO:0000313" key="6">
    <source>
        <dbReference type="EMBL" id="KAB8360902.1"/>
    </source>
</evidence>
<dbReference type="InterPro" id="IPR050517">
    <property type="entry name" value="DDR_Repair_Kinase"/>
</dbReference>
<dbReference type="PANTHER" id="PTHR11139:SF1">
    <property type="entry name" value="TRANSFORMATION_TRANSCRIPTION DOMAIN-ASSOCIATED PROTEIN"/>
    <property type="match status" value="1"/>
</dbReference>
<dbReference type="InterPro" id="IPR046805">
    <property type="entry name" value="Tra1_ring"/>
</dbReference>
<dbReference type="SUPFAM" id="SSF56112">
    <property type="entry name" value="Protein kinase-like (PK-like)"/>
    <property type="match status" value="1"/>
</dbReference>
<reference evidence="6 7" key="1">
    <citation type="submission" date="2019-06" db="EMBL/GenBank/DDBJ databases">
        <title>A chromosomal-level reference genome of Carpinus fangiana (Coryloideae, Betulaceae).</title>
        <authorList>
            <person name="Yang X."/>
            <person name="Wang Z."/>
            <person name="Zhang L."/>
            <person name="Hao G."/>
            <person name="Liu J."/>
            <person name="Yang Y."/>
        </authorList>
    </citation>
    <scope>NUCLEOTIDE SEQUENCE [LARGE SCALE GENOMIC DNA]</scope>
    <source>
        <strain evidence="6">Cfa_2016G</strain>
        <tissue evidence="6">Leaf</tissue>
    </source>
</reference>
<evidence type="ECO:0000259" key="3">
    <source>
        <dbReference type="PROSITE" id="PS50290"/>
    </source>
</evidence>
<feature type="compositionally biased region" description="Pro residues" evidence="2">
    <location>
        <begin position="193"/>
        <end position="202"/>
    </location>
</feature>
<dbReference type="CDD" id="cd05163">
    <property type="entry name" value="PIKK_TRRAP"/>
    <property type="match status" value="1"/>
</dbReference>
<dbReference type="GO" id="GO:0006281">
    <property type="term" value="P:DNA repair"/>
    <property type="evidence" value="ECO:0007669"/>
    <property type="project" value="TreeGrafter"/>
</dbReference>
<evidence type="ECO:0008006" key="8">
    <source>
        <dbReference type="Google" id="ProtNLM"/>
    </source>
</evidence>
<protein>
    <recommendedName>
        <fullName evidence="8">Non-specific serine/threonine protein kinase</fullName>
    </recommendedName>
</protein>
<evidence type="ECO:0000259" key="5">
    <source>
        <dbReference type="PROSITE" id="PS51190"/>
    </source>
</evidence>
<keyword evidence="7" id="KW-1185">Reference proteome</keyword>
<comment type="caution">
    <text evidence="6">The sequence shown here is derived from an EMBL/GenBank/DDBJ whole genome shotgun (WGS) entry which is preliminary data.</text>
</comment>
<feature type="domain" description="FATC" evidence="5">
    <location>
        <begin position="3782"/>
        <end position="3814"/>
    </location>
</feature>
<evidence type="ECO:0000259" key="4">
    <source>
        <dbReference type="PROSITE" id="PS51189"/>
    </source>
</evidence>
<name>A0A5N6KZ31_9ROSI</name>
<dbReference type="Pfam" id="PF20206">
    <property type="entry name" value="Tra1_ring"/>
    <property type="match status" value="1"/>
</dbReference>
<gene>
    <name evidence="6" type="ORF">FH972_024635</name>
</gene>
<dbReference type="Pfam" id="PF00454">
    <property type="entry name" value="PI3_PI4_kinase"/>
    <property type="match status" value="1"/>
</dbReference>
<dbReference type="Proteomes" id="UP000327013">
    <property type="component" value="Unassembled WGS sequence"/>
</dbReference>
<dbReference type="PANTHER" id="PTHR11139">
    <property type="entry name" value="ATAXIA TELANGIECTASIA MUTATED ATM -RELATED"/>
    <property type="match status" value="1"/>
</dbReference>
<evidence type="ECO:0000256" key="2">
    <source>
        <dbReference type="SAM" id="MobiDB-lite"/>
    </source>
</evidence>
<dbReference type="SMART" id="SM00146">
    <property type="entry name" value="PI3Kc"/>
    <property type="match status" value="1"/>
</dbReference>
<dbReference type="InterPro" id="IPR011009">
    <property type="entry name" value="Kinase-like_dom_sf"/>
</dbReference>
<organism evidence="6 7">
    <name type="scientific">Carpinus fangiana</name>
    <dbReference type="NCBI Taxonomy" id="176857"/>
    <lineage>
        <taxon>Eukaryota</taxon>
        <taxon>Viridiplantae</taxon>
        <taxon>Streptophyta</taxon>
        <taxon>Embryophyta</taxon>
        <taxon>Tracheophyta</taxon>
        <taxon>Spermatophyta</taxon>
        <taxon>Magnoliopsida</taxon>
        <taxon>eudicotyledons</taxon>
        <taxon>Gunneridae</taxon>
        <taxon>Pentapetalae</taxon>
        <taxon>rosids</taxon>
        <taxon>fabids</taxon>
        <taxon>Fagales</taxon>
        <taxon>Betulaceae</taxon>
        <taxon>Carpinus</taxon>
    </lineage>
</organism>
<dbReference type="InterPro" id="IPR036940">
    <property type="entry name" value="PI3/4_kinase_cat_sf"/>
</dbReference>
<accession>A0A5N6KZ31</accession>
<sequence>MATQALSNRETMERELDSWVSRLDAGSDNAQVDLKPKVAAITELRDNIERWCQSSLYVHFLKRMIPVWMKILDGQPSFMNLSSEQKLRNYTLEIIHRLPMAPAEALEQYAGQLVDKMMELIKVENEDNAILCIKITMDLLRHQTKVLAGHVQPFLDLIQKLFEGLDQVVQDTFNPSAQVSGPAAPHLSNSPRPGSPAVPPPDVGQEQQQQNRPLQKGVNSFKTFAELPIVVVSVFQAYRDVVQENVKRFIPLIKKVLLLQAPAQEQAHADAKAKGTIQIGLTKDIKNRAAFAELVTAQVKTTSFLAYVLRVFGQQLSDFLPIFPDIVIRLLRDCPKEKCNVRKELLVAVRHIINFNFRLIFLDRLDELLDERTLLGDGLTVQETLRPIAYSLLADLIHHVRGQLKVQHIRATVRVYTRNLREPVPGTSYQTMSAKLLLNMAECIAKIEDKQEARYHLMAILDAVADKLAAMNRHYKNAIKLSKNFDPRSTESPPEEYVAHQESPPEWDEVDIFTAGPIKMTTPRERAADPVTDNKFLFKNLIGGLKSIFYQLRMCNPSSLVDPANVPPNWSEVASGFSAEEVKVLIKLFHEGVQVFRYYSDDPKEGDDDKQGANFEVFGSAHMGCNKDEKDLLESFATVFHHVDPATFHEIFHSEIPHLFEMSSEHPALVHIPQFLLASEATSPSFSGMLLHFLMERMEDVGTADVHRASILLRLFKLSFMAVTLFSATNEQVLLPHVNKIVTQSLKLSTTAEAPMHYFYLLRSLFRSIGGGRFEHLYKEILPLLEMLLEVLNNLISAARKTHERDLYVELSLTVPARLSNLLPHLSYLMKPLVIALRAGSELVGQGLRTLELCVDNLTADYLDPIMAPVIDDLMTALWDHLRPSPYNHFHAHTTMRILGKLGGRNRKFLEGPPELTFEKFSDKGCKIDVQLIGASRESELSATLGAQLAISKIQEAPKMTQKPGDNDVFYKKQALDLVISQLKLFLGTDVLPDNFAQLVRLQADDLRDGNYGEAIVSTTADRDRSVAKRDEQQKVFKDLIKACIFAVSVPELELDAKNFLEGLCRHFTLLDVGHALNDKRQDRSRFVVDAGEGLLVLDHNVLVHAMVESLSSEQTEVREAVEHAMTVVYQSAVAIMGPDKSNITKLPFFSNLMAAACHACYHEEWFTKAGGALGIEILAIKLDLDTAWVSERQTEICRALMYTAKDLPEDLPHTTRVQALDTLYAVISLCNKNVTHDEALASIAKGREDAPDKFQALVSFFLLELCHNNQHVRAAAQKGLAMLAEITDTEVHELLAPIKMRLLAHIFNKPVRALPLPVQIAYVEAIAYCLKLQHGILEQNEGTARFLREALQLADQEDEAFAARNIDQRNFEYITKLRVSTLRLLSQALDFPDFTNSPSNKGRPKIIAVFFKQLYAKSPEVVEAANEALKTVVERDPKLPKDVLQAGLRPVLVSLQEPQRLKTDVLECLARLLQLLKNYFKVEIGTRLLDNAKLIADAQVLQRASFMLVEQNDRIKLVAAIMNIFHLLPPAASVFMDKIISKTLELEETLRRTHFSPFRDPVNKYLNKYPQETWDHFTNELLSDRIQGRFLAQILGDKRSGPLREVGVKSVDRLIELASGDMNNRARRIAFINTLHIADAICGFADSRKVLLANEEFRKTIISQGKVLEQQLKANEVDTDLRLAAEQAGNQLLSVVLSYLAEHPKDLETLFELIEATTSQQLRETPEIYRHIYGYVICQGDVEHWRHVIVRSVGVYTSRTASEEMKAFCLRNFVTPILAMDVMNNWQDLFGEAKKGTKLVNISLAQLFRDKLWDTQSKINPVEDNVPAGIDFVRIELLQMTTMLLKYHSQLIQDVRKEVIRFGWNYIRLEDVINKHAAYVVLAYFIAFFETPPKIAGQVYGSLIAAHAPEARSLVVQALEVLAPVIPKRIGEGEGKMSVWARAARRPILDDPSNLQQMMSIFQFVARHPDLFYDAKEVLSSTIIASIHKVAQMPNPSLDSKKMAVSFVNLIWKWEEQYCAEVLSTRSPKRSADGTELTPAPRATTFMHSTSYRMMLVKYLVTFTASLPDRYPLPAAKQRESAHTLAPQHIQATDVIKKAVTLLYSFLSPGHWSDLDIDHMFPKVTEGILTQEPKPDDKLDLSYTRFINTLQILGIFVNVKSDEWILGRLPQLQKLLEKAVRNPHPEVQESLYVKDDNTGTDHRPIVLRIVSAIPQKTDEEDLPDADAPGAEFITFLSTVASEALTAGNHSAGINILSVFAKCKPEEIDQHIGLIMKALTQVVKDHLAPTNPLGQSPSRIVETSKNETPAQKAQADLILKIIDVLAMRVSQLGDNRRPYLSALTTLVEKSPSADICSKILDLVSEWIFKPTQVFPTLKEKNAVIVKMMAFEKRSDQTLFNKFLDVIISIYEDPKITRSELAIRLESAFLVGTRAPDIEMRNRFMALFDRHLSRTASRRLLYVLASQNWESLADSFWLSQATQLLFGSIEMNMTTSLSAEDFTAKAVSTVFESSAEDPRLKNLMLDDDFEEFMESHRAFCSDLGKVRTKDILEPLCYLQHIDDKLAYSVWVELFPSFWAILAKEERAELHTGMISLLTKEYHMKQLDDRPNCVQALLDGIARLQHPRMNFPHHLMKYLARTYNAWYTALYFMEESAVRPIVNTSVIRESNQDALAEVYASLQEDDLFYGLWRRRSQFLDTNTAMSYEQHGDWERAQRSIEAATFKARTGAAPFSQSEYMLWEDHWVMCAQKLQQWDILADFAKMDSLNDLYLDATWRQFDAWHNQDPRGVEQRKQLESVIKSISDAPTPRRAFFQAFMALLRFHQDPETQAQFQRTCDEAVQLSIRKWHQLPRRITNAHVPILQNFQQLVELNDASVICASLASTTAQNLDQKAPELKLLLGTWRDRLPNFWDDINAWQDLVTWRRHVFMLVNTKYLSLIPQGQTNAQGNSFAFRGYHETAWTINQFAHVARKHQMPEVCINQLSTIYTLPNIEIQEAFLKLREQAKCHYSNDNELQTGLDVINNTNLNYFGQQQKAEFFTLKGMFLAKQKQMDDANEAFGSALYYDIKLPKAWAEWARYNEQLYKDDPNDITKAGSAISCYLEAAGTYKNSKSRKMLSRVLYLLSLDDAEGTLCNTFEEYKGDTPVWYWITFIPQLLNSVSRPEARIVRQILTKIAKAYPQALYYNLRTVREDQQAIKKNFEAKERAARAKNQGSPSAAKQGSPDSKQAAADGQGESSSRPATSGGESAPNGASASPKAEDNKDSAAVKTEAGQNGQNGATKTPQPKKPWDQIEEIVSVLKTAFPLLALSMETMVDRIAHSFKCPPDEDAYRLIVALINDAFSYISRSPQAYAPGAKLPQNTEANVARFAETVLPPHIRKSFEEDFVHKKPDLLQYITMLRKWRDRFEEKLDRRPSTVSLETFGPVLSEFKFQKFDDVEIPGQYLLHKDSNKDFIRIERFLPDVDLTRGIGVCHRRLRIRGHDGSIHPFIIQTPAPRTARQEERMHQLFRFFNDILAKRKESRRRKLQFTIPLQVMLAPSLRMVQDDPSSITLQGIFEDWCRRTKLNKDEPLLFTANRLREQKPRTPEETQQVRLQVYDALQTKLVPKNIVLDYFQRTYPSFDDFWLFRRQSAYQLATLSFMTFVMVMRDRNPSRMSFSRATGNMWGTDLVLNMAGGPKGPQLHSGEAVPFRLTPNLQILLGPIAMEGIFSSAMLVIAKCLTEPEFKLEQQLSLFIRDEVNLFYTRNQRGNYVSPGTLRDVVSANCQMVVKRAIALAVPPPGNLPANQTVLDQVSRAVNPTKLAQMDPLWMPYL</sequence>
<feature type="domain" description="PI3K/PI4K catalytic" evidence="3">
    <location>
        <begin position="3461"/>
        <end position="3802"/>
    </location>
</feature>
<dbReference type="Pfam" id="PF20175">
    <property type="entry name" value="Tra1_central"/>
    <property type="match status" value="1"/>
</dbReference>
<evidence type="ECO:0000256" key="1">
    <source>
        <dbReference type="ARBA" id="ARBA00007234"/>
    </source>
</evidence>
<dbReference type="InterPro" id="IPR003151">
    <property type="entry name" value="PIK-rel_kinase_FAT"/>
</dbReference>
<dbReference type="EMBL" id="VIBQ01000017">
    <property type="protein sequence ID" value="KAB8360902.1"/>
    <property type="molecule type" value="Genomic_DNA"/>
</dbReference>
<feature type="domain" description="FAT" evidence="4">
    <location>
        <begin position="2633"/>
        <end position="3193"/>
    </location>
</feature>
<dbReference type="InterPro" id="IPR014009">
    <property type="entry name" value="PIK_FAT"/>
</dbReference>
<dbReference type="InterPro" id="IPR000403">
    <property type="entry name" value="PI3/4_kinase_cat_dom"/>
</dbReference>
<evidence type="ECO:0000313" key="7">
    <source>
        <dbReference type="Proteomes" id="UP000327013"/>
    </source>
</evidence>
<dbReference type="InterPro" id="IPR016024">
    <property type="entry name" value="ARM-type_fold"/>
</dbReference>
<dbReference type="OrthoDB" id="5570127at2759"/>
<dbReference type="Pfam" id="PF02259">
    <property type="entry name" value="FAT"/>
    <property type="match status" value="1"/>
</dbReference>
<dbReference type="Gene3D" id="1.10.1070.11">
    <property type="entry name" value="Phosphatidylinositol 3-/4-kinase, catalytic domain"/>
    <property type="match status" value="1"/>
</dbReference>
<dbReference type="Pfam" id="PF02260">
    <property type="entry name" value="FATC"/>
    <property type="match status" value="1"/>
</dbReference>
<dbReference type="InterPro" id="IPR046807">
    <property type="entry name" value="Tra1_central"/>
</dbReference>